<keyword evidence="3" id="KW-1185">Reference proteome</keyword>
<dbReference type="AlphaFoldDB" id="A0A226GR97"/>
<dbReference type="EMBL" id="MUGW01000058">
    <property type="protein sequence ID" value="OXA84592.1"/>
    <property type="molecule type" value="Genomic_DNA"/>
</dbReference>
<sequence>MQLNYKLFWFLSVVLILQNSCAQNNQNINQNMKKLIENLKKYDYEPIYQVKVKSNLSYTIAINGIPILNKYEEDLIFSGNNINNCIQKSGVQKIDIKVFPPMKEDGTFEDYIGNNSFELTIEQTAWDRNGNLEKPKNISTYHLPKIDLSHLKNYSYTHDFEANVPYKLIDWNEGEKFDLKDSLKLKDQVFHFYEKLKYYFENKEGENYSNSLQKGLFNIYQASYYTKKQALDNYTNKIEFINNEEISLSAFENYKVQILGNNNNLISLKRIDGYNIGEGILRRYYTKNNVEKVQIDDIILYKPKGSEDFEVIWYMNQMKGASM</sequence>
<proteinExistence type="predicted"/>
<evidence type="ECO:0000256" key="1">
    <source>
        <dbReference type="SAM" id="SignalP"/>
    </source>
</evidence>
<comment type="caution">
    <text evidence="2">The sequence shown here is derived from an EMBL/GenBank/DDBJ whole genome shotgun (WGS) entry which is preliminary data.</text>
</comment>
<evidence type="ECO:0000313" key="3">
    <source>
        <dbReference type="Proteomes" id="UP000198345"/>
    </source>
</evidence>
<protein>
    <submittedName>
        <fullName evidence="2">Uncharacterized protein</fullName>
    </submittedName>
</protein>
<evidence type="ECO:0000313" key="2">
    <source>
        <dbReference type="EMBL" id="OXA84592.1"/>
    </source>
</evidence>
<reference evidence="2 3" key="1">
    <citation type="submission" date="2016-11" db="EMBL/GenBank/DDBJ databases">
        <title>Whole genomes of Flavobacteriaceae.</title>
        <authorList>
            <person name="Stine C."/>
            <person name="Li C."/>
            <person name="Tadesse D."/>
        </authorList>
    </citation>
    <scope>NUCLEOTIDE SEQUENCE [LARGE SCALE GENOMIC DNA]</scope>
    <source>
        <strain evidence="2 3">DSM 18292</strain>
    </source>
</reference>
<organism evidence="2 3">
    <name type="scientific">Flavobacterium hercynium</name>
    <dbReference type="NCBI Taxonomy" id="387094"/>
    <lineage>
        <taxon>Bacteria</taxon>
        <taxon>Pseudomonadati</taxon>
        <taxon>Bacteroidota</taxon>
        <taxon>Flavobacteriia</taxon>
        <taxon>Flavobacteriales</taxon>
        <taxon>Flavobacteriaceae</taxon>
        <taxon>Flavobacterium</taxon>
    </lineage>
</organism>
<name>A0A226GR97_9FLAO</name>
<feature type="signal peptide" evidence="1">
    <location>
        <begin position="1"/>
        <end position="22"/>
    </location>
</feature>
<accession>A0A226GR97</accession>
<dbReference type="Proteomes" id="UP000198345">
    <property type="component" value="Unassembled WGS sequence"/>
</dbReference>
<gene>
    <name evidence="2" type="ORF">B0A66_20780</name>
</gene>
<feature type="chain" id="PRO_5013325196" evidence="1">
    <location>
        <begin position="23"/>
        <end position="323"/>
    </location>
</feature>
<keyword evidence="1" id="KW-0732">Signal</keyword>